<name>A0ABS3NJ44_9GAMM</name>
<dbReference type="InterPro" id="IPR036814">
    <property type="entry name" value="YqcC-like_sf"/>
</dbReference>
<dbReference type="InterPro" id="IPR007384">
    <property type="entry name" value="UCP006257"/>
</dbReference>
<dbReference type="InterPro" id="IPR023376">
    <property type="entry name" value="YqcC-like_dom"/>
</dbReference>
<feature type="domain" description="YqcC-like" evidence="1">
    <location>
        <begin position="7"/>
        <end position="100"/>
    </location>
</feature>
<comment type="caution">
    <text evidence="2">The sequence shown here is derived from an EMBL/GenBank/DDBJ whole genome shotgun (WGS) entry which is preliminary data.</text>
</comment>
<organism evidence="2 3">
    <name type="scientific">Oceanisphaera pacifica</name>
    <dbReference type="NCBI Taxonomy" id="2818389"/>
    <lineage>
        <taxon>Bacteria</taxon>
        <taxon>Pseudomonadati</taxon>
        <taxon>Pseudomonadota</taxon>
        <taxon>Gammaproteobacteria</taxon>
        <taxon>Aeromonadales</taxon>
        <taxon>Aeromonadaceae</taxon>
        <taxon>Oceanisphaera</taxon>
    </lineage>
</organism>
<evidence type="ECO:0000313" key="2">
    <source>
        <dbReference type="EMBL" id="MBO1520602.1"/>
    </source>
</evidence>
<dbReference type="PIRSF" id="PIRSF006257">
    <property type="entry name" value="UCP006257"/>
    <property type="match status" value="1"/>
</dbReference>
<evidence type="ECO:0000259" key="1">
    <source>
        <dbReference type="Pfam" id="PF04287"/>
    </source>
</evidence>
<sequence length="111" mass="12072">MSADAQRCLSAIVDELKALSWWQTEPPSAAALSSSQPFCIDTLTFAQWLQFVLIARLQAMLESGAPLPQQISVYPMATESFKSVAENTQALEEAIAQLDECLSGLPVVREA</sequence>
<dbReference type="Gene3D" id="1.20.1440.40">
    <property type="entry name" value="YqcC-like"/>
    <property type="match status" value="1"/>
</dbReference>
<proteinExistence type="predicted"/>
<reference evidence="2 3" key="1">
    <citation type="submission" date="2021-03" db="EMBL/GenBank/DDBJ databases">
        <title>Oceanisphaera sp. nov., isolated from the intestine.</title>
        <authorList>
            <person name="Zhao L.-H."/>
            <person name="Shi L.-F."/>
        </authorList>
    </citation>
    <scope>NUCLEOTIDE SEQUENCE [LARGE SCALE GENOMIC DNA]</scope>
    <source>
        <strain evidence="2 3">DM8</strain>
    </source>
</reference>
<protein>
    <submittedName>
        <fullName evidence="2">YqcC family protein</fullName>
    </submittedName>
</protein>
<dbReference type="EMBL" id="JAGDFX010000021">
    <property type="protein sequence ID" value="MBO1520602.1"/>
    <property type="molecule type" value="Genomic_DNA"/>
</dbReference>
<keyword evidence="3" id="KW-1185">Reference proteome</keyword>
<evidence type="ECO:0000313" key="3">
    <source>
        <dbReference type="Proteomes" id="UP000664882"/>
    </source>
</evidence>
<dbReference type="PANTHER" id="PTHR39586">
    <property type="entry name" value="CYTOPLASMIC PROTEIN-RELATED"/>
    <property type="match status" value="1"/>
</dbReference>
<dbReference type="RefSeq" id="WP_208006471.1">
    <property type="nucleotide sequence ID" value="NZ_JAGDFX010000021.1"/>
</dbReference>
<dbReference type="Proteomes" id="UP000664882">
    <property type="component" value="Unassembled WGS sequence"/>
</dbReference>
<accession>A0ABS3NJ44</accession>
<dbReference type="SUPFAM" id="SSF158452">
    <property type="entry name" value="YqcC-like"/>
    <property type="match status" value="1"/>
</dbReference>
<dbReference type="PANTHER" id="PTHR39586:SF1">
    <property type="entry name" value="CYTOPLASMIC PROTEIN"/>
    <property type="match status" value="1"/>
</dbReference>
<dbReference type="Pfam" id="PF04287">
    <property type="entry name" value="DUF446"/>
    <property type="match status" value="1"/>
</dbReference>
<gene>
    <name evidence="2" type="ORF">J3U76_13365</name>
</gene>